<dbReference type="AlphaFoldDB" id="A0A8J4SN12"/>
<evidence type="ECO:0000313" key="5">
    <source>
        <dbReference type="Proteomes" id="UP000748531"/>
    </source>
</evidence>
<organism evidence="4 5">
    <name type="scientific">Paragonimus heterotremus</name>
    <dbReference type="NCBI Taxonomy" id="100268"/>
    <lineage>
        <taxon>Eukaryota</taxon>
        <taxon>Metazoa</taxon>
        <taxon>Spiralia</taxon>
        <taxon>Lophotrochozoa</taxon>
        <taxon>Platyhelminthes</taxon>
        <taxon>Trematoda</taxon>
        <taxon>Digenea</taxon>
        <taxon>Plagiorchiida</taxon>
        <taxon>Troglotremata</taxon>
        <taxon>Troglotrematidae</taxon>
        <taxon>Paragonimus</taxon>
    </lineage>
</organism>
<dbReference type="EMBL" id="LUCH01003971">
    <property type="protein sequence ID" value="KAF5399525.1"/>
    <property type="molecule type" value="Genomic_DNA"/>
</dbReference>
<comment type="caution">
    <text evidence="4">The sequence shown here is derived from an EMBL/GenBank/DDBJ whole genome shotgun (WGS) entry which is preliminary data.</text>
</comment>
<dbReference type="PANTHER" id="PTHR14963:SF7">
    <property type="entry name" value="RHO GTPASE-ACTIVATING PROTEIN 19"/>
    <property type="match status" value="1"/>
</dbReference>
<dbReference type="OrthoDB" id="10061772at2759"/>
<dbReference type="GO" id="GO:0005096">
    <property type="term" value="F:GTPase activator activity"/>
    <property type="evidence" value="ECO:0007669"/>
    <property type="project" value="UniProtKB-KW"/>
</dbReference>
<accession>A0A8J4SN12</accession>
<keyword evidence="1" id="KW-0343">GTPase activation</keyword>
<dbReference type="GO" id="GO:0007165">
    <property type="term" value="P:signal transduction"/>
    <property type="evidence" value="ECO:0007669"/>
    <property type="project" value="InterPro"/>
</dbReference>
<evidence type="ECO:0000256" key="2">
    <source>
        <dbReference type="SAM" id="MobiDB-lite"/>
    </source>
</evidence>
<dbReference type="InterPro" id="IPR008936">
    <property type="entry name" value="Rho_GTPase_activation_prot"/>
</dbReference>
<dbReference type="InterPro" id="IPR000198">
    <property type="entry name" value="RhoGAP_dom"/>
</dbReference>
<dbReference type="SMART" id="SM00324">
    <property type="entry name" value="RhoGAP"/>
    <property type="match status" value="1"/>
</dbReference>
<dbReference type="GO" id="GO:0051056">
    <property type="term" value="P:regulation of small GTPase mediated signal transduction"/>
    <property type="evidence" value="ECO:0007669"/>
    <property type="project" value="TreeGrafter"/>
</dbReference>
<sequence length="617" mass="68178">MGTPSSIVQDYAARLRQGVREDSLIKDFRERFSHRFQELCMVHLSFLIDIPWNVFEHRSNSVQEFTPKSTLKRLLAGSKVNPHQFKTESIPGNVADNVIALIEKLDTDEVCATEGIFRKAGHILRKRQLHEAAFQTTFDGDCILWDMYSIHDLATALKSVLVQLPSPLLTDRLMPLFLRVAGLKKPEVNPSVLEPNRTESSACLKETSSRVNDDLIESKQLKALRLLMQLLPTPNKRVLRRLLQLLTRVIRLQSRNRMNSSCLGTVFGPVLFPEGMLQDSDSCLKPSRPVAAECHERCKRLASMTTVLVDAGLDIFLLPKSLAEDVHTNSEYLSDQNNSRGPDSSNPLATASLTYSPKPVTTNQSRGFVLQGKTASPCFTSPNSYQNVEDSPPLRTGIRFATPTLSSAALCSLGSSSPQPVTPSPSATLSADFCRIPNLIQLPTTVYCCLSGSGHKEPLYSTGGCLSTELSRLHDSFAAASFHLPGSSSALLAPLVSNLQNSTPTVLARRSSFTVLPRREIELVSEQDMNSIKPAASTNDLEGPIKVKPNKKRRYTELKLPNSIQRSGPRKNVFSPCPPLRFLPFRRVIPDKRVSAAKDLNKCCFIETPNLTSATLC</sequence>
<protein>
    <submittedName>
        <fullName evidence="4">RhoGAP domain protein</fullName>
    </submittedName>
</protein>
<proteinExistence type="predicted"/>
<evidence type="ECO:0000313" key="4">
    <source>
        <dbReference type="EMBL" id="KAF5399525.1"/>
    </source>
</evidence>
<dbReference type="Pfam" id="PF00620">
    <property type="entry name" value="RhoGAP"/>
    <property type="match status" value="1"/>
</dbReference>
<gene>
    <name evidence="4" type="ORF">PHET_06931</name>
</gene>
<dbReference type="Proteomes" id="UP000748531">
    <property type="component" value="Unassembled WGS sequence"/>
</dbReference>
<dbReference type="SUPFAM" id="SSF48350">
    <property type="entry name" value="GTPase activation domain, GAP"/>
    <property type="match status" value="1"/>
</dbReference>
<feature type="domain" description="Rho-GAP" evidence="3">
    <location>
        <begin position="69"/>
        <end position="316"/>
    </location>
</feature>
<dbReference type="GO" id="GO:0005737">
    <property type="term" value="C:cytoplasm"/>
    <property type="evidence" value="ECO:0007669"/>
    <property type="project" value="TreeGrafter"/>
</dbReference>
<reference evidence="4" key="1">
    <citation type="submission" date="2019-05" db="EMBL/GenBank/DDBJ databases">
        <title>Annotation for the trematode Paragonimus heterotremus.</title>
        <authorList>
            <person name="Choi Y.-J."/>
        </authorList>
    </citation>
    <scope>NUCLEOTIDE SEQUENCE</scope>
    <source>
        <strain evidence="4">LC</strain>
    </source>
</reference>
<dbReference type="Gene3D" id="1.10.555.10">
    <property type="entry name" value="Rho GTPase activation protein"/>
    <property type="match status" value="1"/>
</dbReference>
<dbReference type="PANTHER" id="PTHR14963">
    <property type="entry name" value="RHO GTPASE ACTIVATING PROTEIN 18,19-RELATED"/>
    <property type="match status" value="1"/>
</dbReference>
<dbReference type="PROSITE" id="PS50238">
    <property type="entry name" value="RHOGAP"/>
    <property type="match status" value="1"/>
</dbReference>
<name>A0A8J4SN12_9TREM</name>
<evidence type="ECO:0000256" key="1">
    <source>
        <dbReference type="ARBA" id="ARBA00022468"/>
    </source>
</evidence>
<evidence type="ECO:0000259" key="3">
    <source>
        <dbReference type="PROSITE" id="PS50238"/>
    </source>
</evidence>
<feature type="region of interest" description="Disordered" evidence="2">
    <location>
        <begin position="332"/>
        <end position="357"/>
    </location>
</feature>
<keyword evidence="5" id="KW-1185">Reference proteome</keyword>